<organism evidence="8 9">
    <name type="scientific">Camelina sativa</name>
    <name type="common">False flax</name>
    <name type="synonym">Myagrum sativum</name>
    <dbReference type="NCBI Taxonomy" id="90675"/>
    <lineage>
        <taxon>Eukaryota</taxon>
        <taxon>Viridiplantae</taxon>
        <taxon>Streptophyta</taxon>
        <taxon>Embryophyta</taxon>
        <taxon>Tracheophyta</taxon>
        <taxon>Spermatophyta</taxon>
        <taxon>Magnoliopsida</taxon>
        <taxon>eudicotyledons</taxon>
        <taxon>Gunneridae</taxon>
        <taxon>Pentapetalae</taxon>
        <taxon>rosids</taxon>
        <taxon>malvids</taxon>
        <taxon>Brassicales</taxon>
        <taxon>Brassicaceae</taxon>
        <taxon>Camelineae</taxon>
        <taxon>Camelina</taxon>
    </lineage>
</organism>
<dbReference type="PRINTS" id="PR00404">
    <property type="entry name" value="MADSDOMAIN"/>
</dbReference>
<dbReference type="InterPro" id="IPR036879">
    <property type="entry name" value="TF_MADSbox_sf"/>
</dbReference>
<evidence type="ECO:0000256" key="2">
    <source>
        <dbReference type="ARBA" id="ARBA00023015"/>
    </source>
</evidence>
<dbReference type="PANTHER" id="PTHR48019">
    <property type="entry name" value="SERUM RESPONSE FACTOR HOMOLOG"/>
    <property type="match status" value="1"/>
</dbReference>
<sequence length="182" mass="21575">MVRKKIEIKRIENITSKQVTFSKRKKGLLKKARELSVLCDAQVAAIVFSQKGKLYDFASSNMQKMMERCEIYRREDFSAERFQREQYVQDLKNEITVMVKRIDLLQLHCRKLMGQDLDSCSVGELKEITIQLEKSLTVVRSRKAKINEDEVEKLKEERELLDERPRMHLHEMVHNYVVIQSN</sequence>
<evidence type="ECO:0000259" key="7">
    <source>
        <dbReference type="PROSITE" id="PS51297"/>
    </source>
</evidence>
<reference evidence="9" key="2">
    <citation type="submission" date="2025-08" db="UniProtKB">
        <authorList>
            <consortium name="RefSeq"/>
        </authorList>
    </citation>
    <scope>IDENTIFICATION</scope>
    <source>
        <tissue evidence="9">Leaf</tissue>
    </source>
</reference>
<dbReference type="RefSeq" id="XP_019086952.1">
    <property type="nucleotide sequence ID" value="XM_019231407.1"/>
</dbReference>
<name>A0ABM1QJL4_CAMSA</name>
<dbReference type="Pfam" id="PF01486">
    <property type="entry name" value="K-box"/>
    <property type="match status" value="1"/>
</dbReference>
<keyword evidence="5" id="KW-0539">Nucleus</keyword>
<feature type="domain" description="K-box" evidence="7">
    <location>
        <begin position="88"/>
        <end position="178"/>
    </location>
</feature>
<comment type="subcellular location">
    <subcellularLocation>
        <location evidence="1">Nucleus</location>
    </subcellularLocation>
</comment>
<evidence type="ECO:0000259" key="6">
    <source>
        <dbReference type="PROSITE" id="PS50066"/>
    </source>
</evidence>
<dbReference type="InterPro" id="IPR002100">
    <property type="entry name" value="TF_MADSbox"/>
</dbReference>
<dbReference type="PROSITE" id="PS51297">
    <property type="entry name" value="K_BOX"/>
    <property type="match status" value="1"/>
</dbReference>
<feature type="domain" description="MADS-box" evidence="6">
    <location>
        <begin position="1"/>
        <end position="61"/>
    </location>
</feature>
<dbReference type="InterPro" id="IPR033896">
    <property type="entry name" value="MEF2-like_N"/>
</dbReference>
<reference evidence="8" key="1">
    <citation type="journal article" date="2014" name="Nat. Commun.">
        <title>The emerging biofuel crop Camelina sativa retains a highly undifferentiated hexaploid genome structure.</title>
        <authorList>
            <person name="Kagale S."/>
            <person name="Koh C."/>
            <person name="Nixon J."/>
            <person name="Bollina V."/>
            <person name="Clarke W.E."/>
            <person name="Tuteja R."/>
            <person name="Spillane C."/>
            <person name="Robinson S.J."/>
            <person name="Links M.G."/>
            <person name="Clarke C."/>
            <person name="Higgins E.E."/>
            <person name="Huebert T."/>
            <person name="Sharpe A.G."/>
            <person name="Parkin I.A."/>
        </authorList>
    </citation>
    <scope>NUCLEOTIDE SEQUENCE [LARGE SCALE GENOMIC DNA]</scope>
    <source>
        <strain evidence="8">cv. DH55</strain>
    </source>
</reference>
<accession>A0ABM1QJL4</accession>
<dbReference type="Proteomes" id="UP000694864">
    <property type="component" value="Chromosome 2"/>
</dbReference>
<keyword evidence="2" id="KW-0805">Transcription regulation</keyword>
<dbReference type="Gene3D" id="3.40.1810.10">
    <property type="entry name" value="Transcription factor, MADS-box"/>
    <property type="match status" value="1"/>
</dbReference>
<protein>
    <submittedName>
        <fullName evidence="9">MADS-box protein AGL72-like</fullName>
    </submittedName>
</protein>
<proteinExistence type="predicted"/>
<evidence type="ECO:0000256" key="3">
    <source>
        <dbReference type="ARBA" id="ARBA00023125"/>
    </source>
</evidence>
<evidence type="ECO:0000313" key="8">
    <source>
        <dbReference type="Proteomes" id="UP000694864"/>
    </source>
</evidence>
<dbReference type="SMART" id="SM00432">
    <property type="entry name" value="MADS"/>
    <property type="match status" value="1"/>
</dbReference>
<evidence type="ECO:0000313" key="9">
    <source>
        <dbReference type="RefSeq" id="XP_019086952.1"/>
    </source>
</evidence>
<dbReference type="InterPro" id="IPR002487">
    <property type="entry name" value="TF_Kbox"/>
</dbReference>
<dbReference type="CDD" id="cd00265">
    <property type="entry name" value="MADS_MEF2_like"/>
    <property type="match status" value="1"/>
</dbReference>
<dbReference type="SUPFAM" id="SSF55455">
    <property type="entry name" value="SRF-like"/>
    <property type="match status" value="1"/>
</dbReference>
<gene>
    <name evidence="9" type="primary">LOC104756822</name>
</gene>
<dbReference type="Pfam" id="PF00319">
    <property type="entry name" value="SRF-TF"/>
    <property type="match status" value="1"/>
</dbReference>
<dbReference type="InterPro" id="IPR050142">
    <property type="entry name" value="MADS-box/MEF2_TF"/>
</dbReference>
<keyword evidence="8" id="KW-1185">Reference proteome</keyword>
<keyword evidence="3" id="KW-0238">DNA-binding</keyword>
<evidence type="ECO:0000256" key="5">
    <source>
        <dbReference type="ARBA" id="ARBA00023242"/>
    </source>
</evidence>
<dbReference type="PROSITE" id="PS50066">
    <property type="entry name" value="MADS_BOX_2"/>
    <property type="match status" value="1"/>
</dbReference>
<keyword evidence="4" id="KW-0804">Transcription</keyword>
<evidence type="ECO:0000256" key="4">
    <source>
        <dbReference type="ARBA" id="ARBA00023163"/>
    </source>
</evidence>
<evidence type="ECO:0000256" key="1">
    <source>
        <dbReference type="ARBA" id="ARBA00004123"/>
    </source>
</evidence>
<dbReference type="GeneID" id="104756822"/>